<evidence type="ECO:0000256" key="1">
    <source>
        <dbReference type="ARBA" id="ARBA00004141"/>
    </source>
</evidence>
<evidence type="ECO:0000313" key="10">
    <source>
        <dbReference type="Proteomes" id="UP000266152"/>
    </source>
</evidence>
<proteinExistence type="inferred from homology"/>
<evidence type="ECO:0000256" key="7">
    <source>
        <dbReference type="SAM" id="Phobius"/>
    </source>
</evidence>
<evidence type="ECO:0000256" key="6">
    <source>
        <dbReference type="SAM" id="MobiDB-lite"/>
    </source>
</evidence>
<dbReference type="Pfam" id="PF20684">
    <property type="entry name" value="Fung_rhodopsin"/>
    <property type="match status" value="1"/>
</dbReference>
<name>A0A395RSX4_FUSSP</name>
<dbReference type="Proteomes" id="UP000266152">
    <property type="component" value="Unassembled WGS sequence"/>
</dbReference>
<dbReference type="EMBL" id="PXOF01000135">
    <property type="protein sequence ID" value="RGP63177.1"/>
    <property type="molecule type" value="Genomic_DNA"/>
</dbReference>
<feature type="transmembrane region" description="Helical" evidence="7">
    <location>
        <begin position="64"/>
        <end position="91"/>
    </location>
</feature>
<evidence type="ECO:0000313" key="9">
    <source>
        <dbReference type="EMBL" id="RGP63177.1"/>
    </source>
</evidence>
<dbReference type="STRING" id="5514.A0A395RSX4"/>
<feature type="transmembrane region" description="Helical" evidence="7">
    <location>
        <begin position="103"/>
        <end position="121"/>
    </location>
</feature>
<comment type="similarity">
    <text evidence="5">Belongs to the SAT4 family.</text>
</comment>
<feature type="compositionally biased region" description="Polar residues" evidence="6">
    <location>
        <begin position="244"/>
        <end position="261"/>
    </location>
</feature>
<dbReference type="PANTHER" id="PTHR33048:SF96">
    <property type="entry name" value="INTEGRAL MEMBRANE PROTEIN"/>
    <property type="match status" value="1"/>
</dbReference>
<keyword evidence="4 7" id="KW-0472">Membrane</keyword>
<evidence type="ECO:0000256" key="5">
    <source>
        <dbReference type="ARBA" id="ARBA00038359"/>
    </source>
</evidence>
<keyword evidence="10" id="KW-1185">Reference proteome</keyword>
<accession>A0A395RSX4</accession>
<comment type="subcellular location">
    <subcellularLocation>
        <location evidence="1">Membrane</location>
        <topology evidence="1">Multi-pass membrane protein</topology>
    </subcellularLocation>
</comment>
<dbReference type="InterPro" id="IPR052337">
    <property type="entry name" value="SAT4-like"/>
</dbReference>
<sequence length="261" mass="28056">MVESSICVTLLRIAVIRLHRIIIWCTLAFVLLSTTTVIIGLLIICRPISTAWGHEGTCAPTIVIASLGYLVSTGAVLTDWICAVLPVFMLYQVNMKRATKFSVAIILGLAALASLCTIIRLPYVRYYTIIPDYLYNVANIVIWSIVESGIGIVAGSLPSLHKLVSHRFHVDTATGNSPVQVTPFSGTNRAIITSDTASAARSRFNRGAGITGLGEGEGDWEQLDGGGSSGKIYVKIDMEMQSLDRPTTSQASNRSSEGLVP</sequence>
<evidence type="ECO:0000256" key="2">
    <source>
        <dbReference type="ARBA" id="ARBA00022692"/>
    </source>
</evidence>
<evidence type="ECO:0000256" key="4">
    <source>
        <dbReference type="ARBA" id="ARBA00023136"/>
    </source>
</evidence>
<evidence type="ECO:0000259" key="8">
    <source>
        <dbReference type="Pfam" id="PF20684"/>
    </source>
</evidence>
<reference evidence="9 10" key="1">
    <citation type="journal article" date="2018" name="PLoS Pathog.">
        <title>Evolution of structural diversity of trichothecenes, a family of toxins produced by plant pathogenic and entomopathogenic fungi.</title>
        <authorList>
            <person name="Proctor R.H."/>
            <person name="McCormick S.P."/>
            <person name="Kim H.S."/>
            <person name="Cardoza R.E."/>
            <person name="Stanley A.M."/>
            <person name="Lindo L."/>
            <person name="Kelly A."/>
            <person name="Brown D.W."/>
            <person name="Lee T."/>
            <person name="Vaughan M.M."/>
            <person name="Alexander N.J."/>
            <person name="Busman M."/>
            <person name="Gutierrez S."/>
        </authorList>
    </citation>
    <scope>NUCLEOTIDE SEQUENCE [LARGE SCALE GENOMIC DNA]</scope>
    <source>
        <strain evidence="9 10">NRRL 3299</strain>
    </source>
</reference>
<gene>
    <name evidence="9" type="ORF">FSPOR_8759</name>
</gene>
<protein>
    <recommendedName>
        <fullName evidence="8">Rhodopsin domain-containing protein</fullName>
    </recommendedName>
</protein>
<keyword evidence="2 7" id="KW-0812">Transmembrane</keyword>
<feature type="transmembrane region" description="Helical" evidence="7">
    <location>
        <begin position="133"/>
        <end position="157"/>
    </location>
</feature>
<organism evidence="9 10">
    <name type="scientific">Fusarium sporotrichioides</name>
    <dbReference type="NCBI Taxonomy" id="5514"/>
    <lineage>
        <taxon>Eukaryota</taxon>
        <taxon>Fungi</taxon>
        <taxon>Dikarya</taxon>
        <taxon>Ascomycota</taxon>
        <taxon>Pezizomycotina</taxon>
        <taxon>Sordariomycetes</taxon>
        <taxon>Hypocreomycetidae</taxon>
        <taxon>Hypocreales</taxon>
        <taxon>Nectriaceae</taxon>
        <taxon>Fusarium</taxon>
    </lineage>
</organism>
<feature type="domain" description="Rhodopsin" evidence="8">
    <location>
        <begin position="4"/>
        <end position="165"/>
    </location>
</feature>
<comment type="caution">
    <text evidence="9">The sequence shown here is derived from an EMBL/GenBank/DDBJ whole genome shotgun (WGS) entry which is preliminary data.</text>
</comment>
<evidence type="ECO:0000256" key="3">
    <source>
        <dbReference type="ARBA" id="ARBA00022989"/>
    </source>
</evidence>
<dbReference type="PANTHER" id="PTHR33048">
    <property type="entry name" value="PTH11-LIKE INTEGRAL MEMBRANE PROTEIN (AFU_ORTHOLOGUE AFUA_5G11245)"/>
    <property type="match status" value="1"/>
</dbReference>
<feature type="region of interest" description="Disordered" evidence="6">
    <location>
        <begin position="241"/>
        <end position="261"/>
    </location>
</feature>
<feature type="transmembrane region" description="Helical" evidence="7">
    <location>
        <begin position="21"/>
        <end position="44"/>
    </location>
</feature>
<dbReference type="GO" id="GO:0016020">
    <property type="term" value="C:membrane"/>
    <property type="evidence" value="ECO:0007669"/>
    <property type="project" value="UniProtKB-SubCell"/>
</dbReference>
<keyword evidence="3 7" id="KW-1133">Transmembrane helix</keyword>
<dbReference type="InterPro" id="IPR049326">
    <property type="entry name" value="Rhodopsin_dom_fungi"/>
</dbReference>
<dbReference type="AlphaFoldDB" id="A0A395RSX4"/>